<keyword evidence="6" id="KW-1185">Reference proteome</keyword>
<evidence type="ECO:0000256" key="1">
    <source>
        <dbReference type="SAM" id="Coils"/>
    </source>
</evidence>
<dbReference type="InterPro" id="IPR008930">
    <property type="entry name" value="Terpenoid_cyclase/PrenylTrfase"/>
</dbReference>
<feature type="signal peptide" evidence="4">
    <location>
        <begin position="1"/>
        <end position="26"/>
    </location>
</feature>
<evidence type="ECO:0000313" key="6">
    <source>
        <dbReference type="Proteomes" id="UP001600941"/>
    </source>
</evidence>
<sequence length="1749" mass="191607">MKKVLKVLSFIFLISLFGFDVTNVWAAHAAEDNGLVQMSIKIGNKEIELQPSEENSSIYVGDGGFQQFSGGYKVIIEGILTDSENKVSEVFSSLDIYNEAGTMFHSSDKIIENKVVDGKTHFIITYSNIMSNSQMYSGTAIVGAFYFDIKTESQDGKENEYIAVLDNKQSSFDENSGYPILVEYVGVNNNETGEILSGDTEMINTSDSKYHYAVIPDDVNDFSIVVNRKQNKMETINFSAITKSCFYWMGIGNNHISVNGSSFQRFDVNSNIYQGKYSSPAIQAHKGLNVVNLSFMIGVPPIGMDLDWSTMPPVMKILDTDINVPGLDKSGNFKERYVLNIPYIFYWDGEETETVQSSDTSISEIKPVSFPENYVFPIEYKIALDKDTGDYILNIPKTSKNNKLLLGILPSSAGAQVNVIGNEKSEGGYFDDGKGECGNYYGINLEDPSIETDENENKIIKVEVTAPDGKSKEIHKIRVMRKSSECVLNSLSINGGSVDSLDEQLKSGEKSFILELDSDDGPLTFEDIQISDNASCTVNGEEIEGSAVTVNADDITRLEVTAEDGLNSTLYIFLHQKQDGALPYYSISDETKSLAKDILEGWYDRPEKDKKNLAGSWPIFMASATATEENNNLDGAAVNDVNKNTYNQPTDYARTILQLIITGENPYNYNDDKGNNLVEHLEKNWTGPYANTIWALMGLRAAGANIPDGLVDDVVGLAASDTFDLDMRAWALGAVADLVSPTKLASLVEGFRSTLITEGDEAGMFYNFWYKYANTISHGCVLEGMAAAGIDIEKVFAVSDTITPLKALQRYQLEDGSFWYDISHTESMWSKDAIIGLGDTVHGDNVWSRYALTLDKYDNLIDTAMECYGEDGSSITDETKRKALEDALNTANSARADAESIQGLGDEYYALYAAVADVDYTLVGQPQVRVCSYEESLQIDAVIESISKLEDLASVTKESVQTAGSAYEALGGDDAELKEKLQGYVTNKSILKKAEAYLNFSELVDVVGEVTLESGQAIQDAEAAYENLDVSYKDDQSFADKYQVLLDSRKVYDVLSAIAALPSEITLDDADTVESIRTSYDALTDDLKSKVSNASALIQAEKTIKDLKAVKSVEALIEELPSPDEVTAEDEAAILEAYSNYNLLTSEQKAMVNAELSEKLETVYSALDQAKKDAAAVKDVIDNIAKLENLDDVTLEDQEFIRNVRSLYDNLSSDALRSQVSNYDLLVAAEKKLETLAKENLLNKVENLPSPDELEGTKPDGSDIQMTEEILRAIADAVSTYQQMDDAQQKIFANENPDTYEKLMTLNTIAEQYEGYVNEVLAPIVARIAAFELPVTKFNLGEAGDLLTKYEANEDARTYLDSIVWEDGTKLVDKMAALKEQIGQVNEDLTQAAAVDAMIEKLPSEVTADNLSDVKAALEAIKTAYEALSEQAQEYVNDTGTWNTVESLVKNFEKSQENAEKVLEMMKDAVDEDAYELTSEEIITVLKSAQEAYDALTPAEQALIPADAVENMETLKEKISKTKTKDSSENNLVTYKGNIPWDVVIEIESVAQSDNSYTTLSGKLDTDKKASVMKVFEIKAYRVLADGTKTDFMVSGGLTFVVHTGNDLTGKTIVLAHLVDDGTVEYLDCKADGSDLTFTVKSLSAFAVGEVKTTSGTDDGDKDNNNNNNNNNNTNGSGNNSGSGNKSTSGSSNKKSSGSSNKSTTTGGSTGVPKTGDTLASQMDIMNLLVLAGSFILFACLKKKRENNR</sequence>
<evidence type="ECO:0000256" key="4">
    <source>
        <dbReference type="SAM" id="SignalP"/>
    </source>
</evidence>
<gene>
    <name evidence="5" type="ORF">K340107D12_60940</name>
</gene>
<keyword evidence="3" id="KW-0812">Transmembrane</keyword>
<evidence type="ECO:0000256" key="2">
    <source>
        <dbReference type="SAM" id="MobiDB-lite"/>
    </source>
</evidence>
<feature type="region of interest" description="Disordered" evidence="2">
    <location>
        <begin position="1653"/>
        <end position="1715"/>
    </location>
</feature>
<evidence type="ECO:0000256" key="3">
    <source>
        <dbReference type="SAM" id="Phobius"/>
    </source>
</evidence>
<keyword evidence="4" id="KW-0732">Signal</keyword>
<keyword evidence="3" id="KW-1133">Transmembrane helix</keyword>
<keyword evidence="1" id="KW-0175">Coiled coil</keyword>
<evidence type="ECO:0000313" key="5">
    <source>
        <dbReference type="EMBL" id="GAA6503278.1"/>
    </source>
</evidence>
<protein>
    <submittedName>
        <fullName evidence="5">Uncharacterized protein</fullName>
    </submittedName>
</protein>
<feature type="coiled-coil region" evidence="1">
    <location>
        <begin position="1411"/>
        <end position="1472"/>
    </location>
</feature>
<comment type="caution">
    <text evidence="5">The sequence shown here is derived from an EMBL/GenBank/DDBJ whole genome shotgun (WGS) entry which is preliminary data.</text>
</comment>
<organism evidence="5 6">
    <name type="scientific">Blautia parvula</name>
    <dbReference type="NCBI Taxonomy" id="2877527"/>
    <lineage>
        <taxon>Bacteria</taxon>
        <taxon>Bacillati</taxon>
        <taxon>Bacillota</taxon>
        <taxon>Clostridia</taxon>
        <taxon>Lachnospirales</taxon>
        <taxon>Lachnospiraceae</taxon>
        <taxon>Blautia</taxon>
    </lineage>
</organism>
<reference evidence="5 6" key="1">
    <citation type="submission" date="2024-04" db="EMBL/GenBank/DDBJ databases">
        <title>Defined microbial consortia suppress multidrug-resistant proinflammatory Enterobacteriaceae via ecological control.</title>
        <authorList>
            <person name="Furuichi M."/>
            <person name="Kawaguchi T."/>
            <person name="Pust M."/>
            <person name="Yasuma K."/>
            <person name="Plichta D."/>
            <person name="Hasegawa N."/>
            <person name="Ohya T."/>
            <person name="Bhattarai S."/>
            <person name="Sasajima S."/>
            <person name="Aoto Y."/>
            <person name="Tuganbaev T."/>
            <person name="Yaginuma M."/>
            <person name="Ueda M."/>
            <person name="Okahashi N."/>
            <person name="Amafuji K."/>
            <person name="Kiridooshi Y."/>
            <person name="Sugita K."/>
            <person name="Strazar M."/>
            <person name="Skelly A."/>
            <person name="Suda W."/>
            <person name="Hattori M."/>
            <person name="Nakamoto N."/>
            <person name="Caballero S."/>
            <person name="Norman J."/>
            <person name="Olle B."/>
            <person name="Tanoue T."/>
            <person name="Arita M."/>
            <person name="Bucci V."/>
            <person name="Atarashi K."/>
            <person name="Xavier R."/>
            <person name="Honda K."/>
        </authorList>
    </citation>
    <scope>NUCLEOTIDE SEQUENCE [LARGE SCALE GENOMIC DNA]</scope>
    <source>
        <strain evidence="6">k34-0107-D12</strain>
    </source>
</reference>
<feature type="transmembrane region" description="Helical" evidence="3">
    <location>
        <begin position="1725"/>
        <end position="1741"/>
    </location>
</feature>
<feature type="chain" id="PRO_5045708021" evidence="4">
    <location>
        <begin position="27"/>
        <end position="1749"/>
    </location>
</feature>
<dbReference type="EMBL" id="BAABZQ010000001">
    <property type="protein sequence ID" value="GAA6503278.1"/>
    <property type="molecule type" value="Genomic_DNA"/>
</dbReference>
<accession>A0ABQ0C3A9</accession>
<dbReference type="Proteomes" id="UP001600941">
    <property type="component" value="Unassembled WGS sequence"/>
</dbReference>
<dbReference type="RefSeq" id="WP_390425751.1">
    <property type="nucleotide sequence ID" value="NZ_BAABZQ010000001.1"/>
</dbReference>
<dbReference type="SUPFAM" id="SSF48239">
    <property type="entry name" value="Terpenoid cyclases/Protein prenyltransferases"/>
    <property type="match status" value="1"/>
</dbReference>
<feature type="compositionally biased region" description="Low complexity" evidence="2">
    <location>
        <begin position="1665"/>
        <end position="1707"/>
    </location>
</feature>
<name>A0ABQ0C3A9_9FIRM</name>
<keyword evidence="3" id="KW-0472">Membrane</keyword>
<proteinExistence type="predicted"/>